<keyword evidence="3" id="KW-1133">Transmembrane helix</keyword>
<dbReference type="OrthoDB" id="2152029at2759"/>
<dbReference type="EMBL" id="LK056686">
    <property type="protein sequence ID" value="CDU25427.1"/>
    <property type="molecule type" value="Genomic_DNA"/>
</dbReference>
<feature type="transmembrane region" description="Helical" evidence="3">
    <location>
        <begin position="53"/>
        <end position="77"/>
    </location>
</feature>
<dbReference type="InterPro" id="IPR050300">
    <property type="entry name" value="GDXG_lipolytic_enzyme"/>
</dbReference>
<dbReference type="Gene3D" id="3.40.50.1820">
    <property type="entry name" value="alpha/beta hydrolase"/>
    <property type="match status" value="1"/>
</dbReference>
<evidence type="ECO:0000256" key="2">
    <source>
        <dbReference type="SAM" id="MobiDB-lite"/>
    </source>
</evidence>
<name>A0A127ZIG0_9BASI</name>
<keyword evidence="1" id="KW-0378">Hydrolase</keyword>
<organism evidence="5">
    <name type="scientific">Sporisorium scitamineum</name>
    <dbReference type="NCBI Taxonomy" id="49012"/>
    <lineage>
        <taxon>Eukaryota</taxon>
        <taxon>Fungi</taxon>
        <taxon>Dikarya</taxon>
        <taxon>Basidiomycota</taxon>
        <taxon>Ustilaginomycotina</taxon>
        <taxon>Ustilaginomycetes</taxon>
        <taxon>Ustilaginales</taxon>
        <taxon>Ustilaginaceae</taxon>
        <taxon>Sporisorium</taxon>
    </lineage>
</organism>
<keyword evidence="3" id="KW-0812">Transmembrane</keyword>
<feature type="domain" description="Alpha/beta hydrolase fold-3" evidence="4">
    <location>
        <begin position="255"/>
        <end position="418"/>
    </location>
</feature>
<dbReference type="InterPro" id="IPR013094">
    <property type="entry name" value="AB_hydrolase_3"/>
</dbReference>
<feature type="transmembrane region" description="Helical" evidence="3">
    <location>
        <begin position="98"/>
        <end position="118"/>
    </location>
</feature>
<dbReference type="SUPFAM" id="SSF53474">
    <property type="entry name" value="alpha/beta-Hydrolases"/>
    <property type="match status" value="1"/>
</dbReference>
<evidence type="ECO:0000313" key="5">
    <source>
        <dbReference type="EMBL" id="CDU25427.1"/>
    </source>
</evidence>
<dbReference type="AlphaFoldDB" id="A0A127ZIG0"/>
<dbReference type="Pfam" id="PF07859">
    <property type="entry name" value="Abhydrolase_3"/>
    <property type="match status" value="1"/>
</dbReference>
<evidence type="ECO:0000259" key="4">
    <source>
        <dbReference type="Pfam" id="PF07859"/>
    </source>
</evidence>
<dbReference type="PANTHER" id="PTHR48081:SF8">
    <property type="entry name" value="ALPHA_BETA HYDROLASE FOLD-3 DOMAIN-CONTAINING PROTEIN-RELATED"/>
    <property type="match status" value="1"/>
</dbReference>
<dbReference type="GO" id="GO:0016787">
    <property type="term" value="F:hydrolase activity"/>
    <property type="evidence" value="ECO:0007669"/>
    <property type="project" value="UniProtKB-KW"/>
</dbReference>
<keyword evidence="3" id="KW-0472">Membrane</keyword>
<dbReference type="InterPro" id="IPR029058">
    <property type="entry name" value="AB_hydrolase_fold"/>
</dbReference>
<reference evidence="5" key="1">
    <citation type="submission" date="2014-06" db="EMBL/GenBank/DDBJ databases">
        <authorList>
            <person name="Ju J."/>
            <person name="Zhang J."/>
        </authorList>
    </citation>
    <scope>NUCLEOTIDE SEQUENCE</scope>
    <source>
        <strain evidence="5">SscI8</strain>
    </source>
</reference>
<proteinExistence type="predicted"/>
<evidence type="ECO:0000256" key="1">
    <source>
        <dbReference type="ARBA" id="ARBA00022801"/>
    </source>
</evidence>
<gene>
    <name evidence="5" type="ORF">SPSC_05320</name>
</gene>
<feature type="region of interest" description="Disordered" evidence="2">
    <location>
        <begin position="126"/>
        <end position="154"/>
    </location>
</feature>
<sequence>MKTPSGHFNHLHTPSYSFYTPTPFPSLEQRLFPPRRPQSLENTLPALLVSIVWVWYVVVVVVVPVHTVAAVASHAVWSRERWLEGGWGKRVFPRRMPSWSLGQTVGVPLVGSLFWALVYGSPRGMDGREESTDLQQNGGAGVRNRRGKQNGNAEGKDFIDQAAQATLLIISTTDPLSVAPPPAPYSPHEGIPPNLLRGQLSGILFNVHPTPVPAFWQWKSVASAVSHGKVISVKPGNDLSGIGSGPALSPNERMILFFVGGGYHSGHAPQGPLSWTVCRQTSLRVLGVNFRKATSDARGFPAALQDALAAWVYVVKRLGFKGENVILMGDSAGGALALSLQMYLSGLMWGDKEGGGRRGLGRARRLVLHSPMTDLTLGTESFVRNNDVDIISPYMCSLARDNYLRHVIPVDGRHNPHLPTTAGESQIDTIASRYNIDPYTTTTPPHPPNLHAELSRLATELPTTILDLGAFHPLFSLGLNAQRNKYLAQCLLLREHEMEMLVTTGTAELFYDQIKLFVANVQDLTEVKVKLVECIDWHHVFAYMNFPGSKVKAQMDDLAKTFICSFRSFIE</sequence>
<protein>
    <recommendedName>
        <fullName evidence="4">Alpha/beta hydrolase fold-3 domain-containing protein</fullName>
    </recommendedName>
</protein>
<accession>A0A127ZIG0</accession>
<evidence type="ECO:0000256" key="3">
    <source>
        <dbReference type="SAM" id="Phobius"/>
    </source>
</evidence>
<dbReference type="PANTHER" id="PTHR48081">
    <property type="entry name" value="AB HYDROLASE SUPERFAMILY PROTEIN C4A8.06C"/>
    <property type="match status" value="1"/>
</dbReference>